<accession>A0A2H9VP51</accession>
<dbReference type="AlphaFoldDB" id="A0A2H9VP51"/>
<comment type="caution">
    <text evidence="1">The sequence shown here is derived from an EMBL/GenBank/DDBJ whole genome shotgun (WGS) entry which is preliminary data.</text>
</comment>
<dbReference type="EMBL" id="PGFJ01000002">
    <property type="protein sequence ID" value="PJJ80138.1"/>
    <property type="molecule type" value="Genomic_DNA"/>
</dbReference>
<gene>
    <name evidence="1" type="ORF">CLV57_3283</name>
</gene>
<name>A0A2H9VP51_9SPHI</name>
<keyword evidence="2" id="KW-1185">Reference proteome</keyword>
<dbReference type="OrthoDB" id="7299295at2"/>
<reference evidence="1 2" key="1">
    <citation type="submission" date="2017-11" db="EMBL/GenBank/DDBJ databases">
        <title>Genomic Encyclopedia of Archaeal and Bacterial Type Strains, Phase II (KMG-II): From Individual Species to Whole Genera.</title>
        <authorList>
            <person name="Goeker M."/>
        </authorList>
    </citation>
    <scope>NUCLEOTIDE SEQUENCE [LARGE SCALE GENOMIC DNA]</scope>
    <source>
        <strain evidence="1 2">DSM 28175</strain>
    </source>
</reference>
<evidence type="ECO:0000313" key="1">
    <source>
        <dbReference type="EMBL" id="PJJ80138.1"/>
    </source>
</evidence>
<sequence length="304" mass="35373">MTSLPIILFHSGNADYLKYSLKQAKHFNPDSTVYLLGDKKNNRYSFVRHVNVSDIESDAAAFSRVYKHRSPNDETYELNCFLRWFYVKGFCKQHGIEGFIYLDSDVLAFQNFTELKPFFGDSNIANTCDWTGMPAVTYFKNYEAIDSFCNFLMYCYTDAAAIKKLDAWYDTLLVDPISLGGISDMVLFHMYFLEHPAETMKIDLLTDDLAVDISINREDGYEMENGVKKVYWQNGLPSCKNTSTGKLVRFVSLHYQGNAKNLMREHYKGGGYEMHRMWESWQVKARFKKFRRAIKSIFKKQKPA</sequence>
<proteinExistence type="predicted"/>
<dbReference type="RefSeq" id="WP_100342431.1">
    <property type="nucleotide sequence ID" value="NZ_PGFJ01000002.1"/>
</dbReference>
<organism evidence="1 2">
    <name type="scientific">Mucilaginibacter auburnensis</name>
    <dbReference type="NCBI Taxonomy" id="1457233"/>
    <lineage>
        <taxon>Bacteria</taxon>
        <taxon>Pseudomonadati</taxon>
        <taxon>Bacteroidota</taxon>
        <taxon>Sphingobacteriia</taxon>
        <taxon>Sphingobacteriales</taxon>
        <taxon>Sphingobacteriaceae</taxon>
        <taxon>Mucilaginibacter</taxon>
    </lineage>
</organism>
<evidence type="ECO:0008006" key="3">
    <source>
        <dbReference type="Google" id="ProtNLM"/>
    </source>
</evidence>
<dbReference type="Proteomes" id="UP000242687">
    <property type="component" value="Unassembled WGS sequence"/>
</dbReference>
<protein>
    <recommendedName>
        <fullName evidence="3">Glycosyl transferase-like sugar-binding protein</fullName>
    </recommendedName>
</protein>
<evidence type="ECO:0000313" key="2">
    <source>
        <dbReference type="Proteomes" id="UP000242687"/>
    </source>
</evidence>